<evidence type="ECO:0000313" key="5">
    <source>
        <dbReference type="EMBL" id="PVU87998.1"/>
    </source>
</evidence>
<dbReference type="OrthoDB" id="407146at2759"/>
<keyword evidence="2" id="KW-0645">Protease</keyword>
<dbReference type="AlphaFoldDB" id="A0A2T9Y6Q6"/>
<evidence type="ECO:0000256" key="4">
    <source>
        <dbReference type="ARBA" id="ARBA00022807"/>
    </source>
</evidence>
<dbReference type="EMBL" id="MBFR01000424">
    <property type="protein sequence ID" value="PVU87998.1"/>
    <property type="molecule type" value="Genomic_DNA"/>
</dbReference>
<comment type="caution">
    <text evidence="5">The sequence shown here is derived from an EMBL/GenBank/DDBJ whole genome shotgun (WGS) entry which is preliminary data.</text>
</comment>
<dbReference type="Proteomes" id="UP000245383">
    <property type="component" value="Unassembled WGS sequence"/>
</dbReference>
<dbReference type="GO" id="GO:0008234">
    <property type="term" value="F:cysteine-type peptidase activity"/>
    <property type="evidence" value="ECO:0007669"/>
    <property type="project" value="UniProtKB-KW"/>
</dbReference>
<sequence length="227" mass="25805">MKFRVLITGFEPFGVPVRPKNRSWEVAKLVERLHKSNSLRLDPRKASQSYTDGPPRDIEITIRQLPVEYEKARTLLEELHQVAEPEAVSSYDLFLHIGEGRPDLVQLETRAYRKNYLRAGNGGPADLPLNNEISGYTDEVVYPTTDIQQLVSTLNSSLAYKYVFTSNDAGRYLCEYTFYLSTAMCNKYNTTHPGSNQTALFMHLPPDNGPYTDEQLAVLVHHIINLV</sequence>
<evidence type="ECO:0000256" key="3">
    <source>
        <dbReference type="ARBA" id="ARBA00022801"/>
    </source>
</evidence>
<proteinExistence type="inferred from homology"/>
<evidence type="ECO:0000256" key="1">
    <source>
        <dbReference type="ARBA" id="ARBA00006641"/>
    </source>
</evidence>
<dbReference type="GO" id="GO:0006508">
    <property type="term" value="P:proteolysis"/>
    <property type="evidence" value="ECO:0007669"/>
    <property type="project" value="UniProtKB-KW"/>
</dbReference>
<dbReference type="Gene3D" id="3.40.630.20">
    <property type="entry name" value="Peptidase C15, pyroglutamyl peptidase I-like"/>
    <property type="match status" value="1"/>
</dbReference>
<dbReference type="InterPro" id="IPR016125">
    <property type="entry name" value="Peptidase_C15-like"/>
</dbReference>
<accession>A0A2T9Y6Q6</accession>
<evidence type="ECO:0000313" key="6">
    <source>
        <dbReference type="Proteomes" id="UP000245383"/>
    </source>
</evidence>
<keyword evidence="6" id="KW-1185">Reference proteome</keyword>
<reference evidence="5 6" key="1">
    <citation type="journal article" date="2018" name="MBio">
        <title>Comparative Genomics Reveals the Core Gene Toolbox for the Fungus-Insect Symbiosis.</title>
        <authorList>
            <person name="Wang Y."/>
            <person name="Stata M."/>
            <person name="Wang W."/>
            <person name="Stajich J.E."/>
            <person name="White M.M."/>
            <person name="Moncalvo J.M."/>
        </authorList>
    </citation>
    <scope>NUCLEOTIDE SEQUENCE [LARGE SCALE GENOMIC DNA]</scope>
    <source>
        <strain evidence="5 6">SWE-8-4</strain>
    </source>
</reference>
<dbReference type="STRING" id="133385.A0A2T9Y6Q6"/>
<comment type="similarity">
    <text evidence="1">Belongs to the peptidase C15 family.</text>
</comment>
<dbReference type="SUPFAM" id="SSF53182">
    <property type="entry name" value="Pyrrolidone carboxyl peptidase (pyroglutamate aminopeptidase)"/>
    <property type="match status" value="1"/>
</dbReference>
<gene>
    <name evidence="5" type="ORF">BB561_006082</name>
</gene>
<keyword evidence="4" id="KW-0788">Thiol protease</keyword>
<name>A0A2T9Y6Q6_9FUNG</name>
<organism evidence="5 6">
    <name type="scientific">Smittium simulii</name>
    <dbReference type="NCBI Taxonomy" id="133385"/>
    <lineage>
        <taxon>Eukaryota</taxon>
        <taxon>Fungi</taxon>
        <taxon>Fungi incertae sedis</taxon>
        <taxon>Zoopagomycota</taxon>
        <taxon>Kickxellomycotina</taxon>
        <taxon>Harpellomycetes</taxon>
        <taxon>Harpellales</taxon>
        <taxon>Legeriomycetaceae</taxon>
        <taxon>Smittium</taxon>
    </lineage>
</organism>
<dbReference type="PANTHER" id="PTHR23402:SF1">
    <property type="entry name" value="PYROGLUTAMYL-PEPTIDASE I"/>
    <property type="match status" value="1"/>
</dbReference>
<evidence type="ECO:0000256" key="2">
    <source>
        <dbReference type="ARBA" id="ARBA00022670"/>
    </source>
</evidence>
<evidence type="ECO:0008006" key="7">
    <source>
        <dbReference type="Google" id="ProtNLM"/>
    </source>
</evidence>
<dbReference type="InterPro" id="IPR036440">
    <property type="entry name" value="Peptidase_C15-like_sf"/>
</dbReference>
<dbReference type="PANTHER" id="PTHR23402">
    <property type="entry name" value="PROTEASE FAMILY C15 PYROGLUTAMYL-PEPTIDASE I-RELATED"/>
    <property type="match status" value="1"/>
</dbReference>
<keyword evidence="3" id="KW-0378">Hydrolase</keyword>
<protein>
    <recommendedName>
        <fullName evidence="7">Pyroglutamyl-peptidase I</fullName>
    </recommendedName>
</protein>